<comment type="caution">
    <text evidence="5">The sequence shown here is derived from an EMBL/GenBank/DDBJ whole genome shotgun (WGS) entry which is preliminary data.</text>
</comment>
<dbReference type="Gene3D" id="3.40.50.720">
    <property type="entry name" value="NAD(P)-binding Rossmann-like Domain"/>
    <property type="match status" value="1"/>
</dbReference>
<keyword evidence="2" id="KW-0560">Oxidoreductase</keyword>
<reference evidence="6" key="1">
    <citation type="journal article" date="2019" name="Int. J. Syst. Evol. Microbiol.">
        <title>The Global Catalogue of Microorganisms (GCM) 10K type strain sequencing project: providing services to taxonomists for standard genome sequencing and annotation.</title>
        <authorList>
            <consortium name="The Broad Institute Genomics Platform"/>
            <consortium name="The Broad Institute Genome Sequencing Center for Infectious Disease"/>
            <person name="Wu L."/>
            <person name="Ma J."/>
        </authorList>
    </citation>
    <scope>NUCLEOTIDE SEQUENCE [LARGE SCALE GENOMIC DNA]</scope>
    <source>
        <strain evidence="6">JCM 14545</strain>
    </source>
</reference>
<dbReference type="PANTHER" id="PTHR24322:SF736">
    <property type="entry name" value="RETINOL DEHYDROGENASE 10"/>
    <property type="match status" value="1"/>
</dbReference>
<dbReference type="SMART" id="SM00822">
    <property type="entry name" value="PKS_KR"/>
    <property type="match status" value="1"/>
</dbReference>
<dbReference type="Proteomes" id="UP001501116">
    <property type="component" value="Unassembled WGS sequence"/>
</dbReference>
<organism evidence="5 6">
    <name type="scientific">Amycolatopsis minnesotensis</name>
    <dbReference type="NCBI Taxonomy" id="337894"/>
    <lineage>
        <taxon>Bacteria</taxon>
        <taxon>Bacillati</taxon>
        <taxon>Actinomycetota</taxon>
        <taxon>Actinomycetes</taxon>
        <taxon>Pseudonocardiales</taxon>
        <taxon>Pseudonocardiaceae</taxon>
        <taxon>Amycolatopsis</taxon>
    </lineage>
</organism>
<protein>
    <submittedName>
        <fullName evidence="5">SDR family oxidoreductase</fullName>
    </submittedName>
</protein>
<dbReference type="InterPro" id="IPR036291">
    <property type="entry name" value="NAD(P)-bd_dom_sf"/>
</dbReference>
<dbReference type="PANTHER" id="PTHR24322">
    <property type="entry name" value="PKSB"/>
    <property type="match status" value="1"/>
</dbReference>
<dbReference type="PRINTS" id="PR00081">
    <property type="entry name" value="GDHRDH"/>
</dbReference>
<dbReference type="PRINTS" id="PR00080">
    <property type="entry name" value="SDRFAMILY"/>
</dbReference>
<evidence type="ECO:0000259" key="4">
    <source>
        <dbReference type="SMART" id="SM00822"/>
    </source>
</evidence>
<dbReference type="Pfam" id="PF00106">
    <property type="entry name" value="adh_short"/>
    <property type="match status" value="1"/>
</dbReference>
<dbReference type="SUPFAM" id="SSF51735">
    <property type="entry name" value="NAD(P)-binding Rossmann-fold domains"/>
    <property type="match status" value="1"/>
</dbReference>
<name>A0ABP5D8M1_9PSEU</name>
<evidence type="ECO:0000313" key="6">
    <source>
        <dbReference type="Proteomes" id="UP001501116"/>
    </source>
</evidence>
<dbReference type="RefSeq" id="WP_344425539.1">
    <property type="nucleotide sequence ID" value="NZ_BAAANN010000025.1"/>
</dbReference>
<gene>
    <name evidence="5" type="ORF">GCM10009754_57290</name>
</gene>
<dbReference type="CDD" id="cd05233">
    <property type="entry name" value="SDR_c"/>
    <property type="match status" value="1"/>
</dbReference>
<comment type="similarity">
    <text evidence="1 3">Belongs to the short-chain dehydrogenases/reductases (SDR) family.</text>
</comment>
<evidence type="ECO:0000256" key="2">
    <source>
        <dbReference type="ARBA" id="ARBA00023002"/>
    </source>
</evidence>
<sequence length="288" mass="29801">MARRPVNGKIVVITGGARGIGAATGAALSSRGATVILADLDGALAEATAKSLGDKASGHALDVTDHAAFSAFLDEVERTHGRIDVLVNNAGIMPLAAVTREPPETTVRQLELNLHSVIHGTREAVAKMLPKGTGHVVNVASAAGKIGFPNSSTYCATKFGVVGFSEAVNGELRGSGVEISCVMPAMVRTELISGLHEMPFLRPVTAEQVAAAIARALERPRFEVFVPRRLNFLTRAQRMVPKRTADWAVRLAGGDTALVDGADSADRAGYESRAAGAGGTTSAATPSA</sequence>
<dbReference type="InterPro" id="IPR002347">
    <property type="entry name" value="SDR_fam"/>
</dbReference>
<evidence type="ECO:0000313" key="5">
    <source>
        <dbReference type="EMBL" id="GAA1974670.1"/>
    </source>
</evidence>
<accession>A0ABP5D8M1</accession>
<feature type="domain" description="Ketoreductase" evidence="4">
    <location>
        <begin position="9"/>
        <end position="189"/>
    </location>
</feature>
<dbReference type="NCBIfam" id="NF005878">
    <property type="entry name" value="PRK07825.1"/>
    <property type="match status" value="1"/>
</dbReference>
<dbReference type="EMBL" id="BAAANN010000025">
    <property type="protein sequence ID" value="GAA1974670.1"/>
    <property type="molecule type" value="Genomic_DNA"/>
</dbReference>
<keyword evidence="6" id="KW-1185">Reference proteome</keyword>
<dbReference type="InterPro" id="IPR057326">
    <property type="entry name" value="KR_dom"/>
</dbReference>
<evidence type="ECO:0000256" key="1">
    <source>
        <dbReference type="ARBA" id="ARBA00006484"/>
    </source>
</evidence>
<evidence type="ECO:0000256" key="3">
    <source>
        <dbReference type="RuleBase" id="RU000363"/>
    </source>
</evidence>
<proteinExistence type="inferred from homology"/>